<evidence type="ECO:0000256" key="3">
    <source>
        <dbReference type="ARBA" id="ARBA00023004"/>
    </source>
</evidence>
<dbReference type="InterPro" id="IPR029063">
    <property type="entry name" value="SAM-dependent_MTases_sf"/>
</dbReference>
<organism evidence="5 6">
    <name type="scientific">Flexivirga caeni</name>
    <dbReference type="NCBI Taxonomy" id="2294115"/>
    <lineage>
        <taxon>Bacteria</taxon>
        <taxon>Bacillati</taxon>
        <taxon>Actinomycetota</taxon>
        <taxon>Actinomycetes</taxon>
        <taxon>Micrococcales</taxon>
        <taxon>Dermacoccaceae</taxon>
        <taxon>Flexivirga</taxon>
    </lineage>
</organism>
<dbReference type="OrthoDB" id="9799639at2"/>
<evidence type="ECO:0000313" key="6">
    <source>
        <dbReference type="Proteomes" id="UP000271678"/>
    </source>
</evidence>
<dbReference type="Gene3D" id="3.40.50.150">
    <property type="entry name" value="Vaccinia Virus protein VP39"/>
    <property type="match status" value="1"/>
</dbReference>
<dbReference type="RefSeq" id="WP_123269541.1">
    <property type="nucleotide sequence ID" value="NZ_RJJQ01000001.1"/>
</dbReference>
<keyword evidence="5" id="KW-0808">Transferase</keyword>
<name>A0A3M9MIE8_9MICO</name>
<keyword evidence="5" id="KW-0489">Methyltransferase</keyword>
<dbReference type="GO" id="GO:0015935">
    <property type="term" value="C:small ribosomal subunit"/>
    <property type="evidence" value="ECO:0007669"/>
    <property type="project" value="TreeGrafter"/>
</dbReference>
<dbReference type="InterPro" id="IPR052571">
    <property type="entry name" value="Mt_RNA_Methyltransferase"/>
</dbReference>
<evidence type="ECO:0000256" key="1">
    <source>
        <dbReference type="ARBA" id="ARBA00022723"/>
    </source>
</evidence>
<reference evidence="5 6" key="1">
    <citation type="submission" date="2018-11" db="EMBL/GenBank/DDBJ databases">
        <title>Draft genome of Simplicispira Flexivirga sp. BO-16.</title>
        <authorList>
            <person name="Im W.T."/>
        </authorList>
    </citation>
    <scope>NUCLEOTIDE SEQUENCE [LARGE SCALE GENOMIC DNA]</scope>
    <source>
        <strain evidence="5 6">BO-16</strain>
    </source>
</reference>
<dbReference type="GO" id="GO:0032259">
    <property type="term" value="P:methylation"/>
    <property type="evidence" value="ECO:0007669"/>
    <property type="project" value="UniProtKB-KW"/>
</dbReference>
<dbReference type="PANTHER" id="PTHR13184:SF5">
    <property type="entry name" value="METHYLTRANSFERASE-LIKE PROTEIN 17, MITOCHONDRIAL"/>
    <property type="match status" value="1"/>
</dbReference>
<dbReference type="Proteomes" id="UP000271678">
    <property type="component" value="Unassembled WGS sequence"/>
</dbReference>
<dbReference type="SUPFAM" id="SSF53335">
    <property type="entry name" value="S-adenosyl-L-methionine-dependent methyltransferases"/>
    <property type="match status" value="1"/>
</dbReference>
<dbReference type="GO" id="GO:0003735">
    <property type="term" value="F:structural constituent of ribosome"/>
    <property type="evidence" value="ECO:0007669"/>
    <property type="project" value="TreeGrafter"/>
</dbReference>
<keyword evidence="6" id="KW-1185">Reference proteome</keyword>
<accession>A0A3M9MIE8</accession>
<sequence length="328" mass="34586">MPPSPSLRPAELRLRDALDAAVGGVSRAALAASVERLIGRYRAGGAADAPILSGSSDVLAYAVYRMPATLAACRNMLQHSVLRLPPIVSVIDMGGGTGAAAWAAIEEWPDARVTVLDQVTDALALGRRLRAAEGGAVDFVPWRAGSAVPEADLVTVSYVLSELAESGREAVVRSALGAARKAVAVVEPGTPSGWQRILAARSVLLNAGWRVVAPCPHQGECPLTGSDWCHFSARVERSALHRQLKGGELGYEDEKFSYVVAVPGDRAAAVDEGAPARVLRHPGKRKGLVELELCRPDGSAGRAVVTKRQGAAYKQARDVRWGDSWPVG</sequence>
<evidence type="ECO:0000256" key="4">
    <source>
        <dbReference type="ARBA" id="ARBA00023014"/>
    </source>
</evidence>
<keyword evidence="3" id="KW-0408">Iron</keyword>
<dbReference type="GO" id="GO:0008168">
    <property type="term" value="F:methyltransferase activity"/>
    <property type="evidence" value="ECO:0007669"/>
    <property type="project" value="UniProtKB-KW"/>
</dbReference>
<dbReference type="EMBL" id="RJJQ01000001">
    <property type="protein sequence ID" value="RNI25350.1"/>
    <property type="molecule type" value="Genomic_DNA"/>
</dbReference>
<dbReference type="AlphaFoldDB" id="A0A3M9MIE8"/>
<protein>
    <submittedName>
        <fullName evidence="5">rRNA methyltransferase</fullName>
    </submittedName>
</protein>
<evidence type="ECO:0000256" key="2">
    <source>
        <dbReference type="ARBA" id="ARBA00022946"/>
    </source>
</evidence>
<keyword evidence="1" id="KW-0479">Metal-binding</keyword>
<keyword evidence="4" id="KW-0411">Iron-sulfur</keyword>
<gene>
    <name evidence="5" type="ORF">EFY87_01595</name>
</gene>
<dbReference type="GO" id="GO:0006412">
    <property type="term" value="P:translation"/>
    <property type="evidence" value="ECO:0007669"/>
    <property type="project" value="InterPro"/>
</dbReference>
<keyword evidence="2" id="KW-0809">Transit peptide</keyword>
<dbReference type="PANTHER" id="PTHR13184">
    <property type="entry name" value="37S RIBOSOMAL PROTEIN S22"/>
    <property type="match status" value="1"/>
</dbReference>
<proteinExistence type="predicted"/>
<evidence type="ECO:0000313" key="5">
    <source>
        <dbReference type="EMBL" id="RNI25350.1"/>
    </source>
</evidence>
<dbReference type="GO" id="GO:0051536">
    <property type="term" value="F:iron-sulfur cluster binding"/>
    <property type="evidence" value="ECO:0007669"/>
    <property type="project" value="UniProtKB-KW"/>
</dbReference>
<dbReference type="InterPro" id="IPR015324">
    <property type="entry name" value="Ribosomal_Rsm22-like"/>
</dbReference>
<comment type="caution">
    <text evidence="5">The sequence shown here is derived from an EMBL/GenBank/DDBJ whole genome shotgun (WGS) entry which is preliminary data.</text>
</comment>
<dbReference type="GO" id="GO:0046872">
    <property type="term" value="F:metal ion binding"/>
    <property type="evidence" value="ECO:0007669"/>
    <property type="project" value="UniProtKB-KW"/>
</dbReference>
<dbReference type="Pfam" id="PF09243">
    <property type="entry name" value="Rsm22"/>
    <property type="match status" value="1"/>
</dbReference>